<organism evidence="3 4">
    <name type="scientific">Filobasidium floriforme</name>
    <dbReference type="NCBI Taxonomy" id="5210"/>
    <lineage>
        <taxon>Eukaryota</taxon>
        <taxon>Fungi</taxon>
        <taxon>Dikarya</taxon>
        <taxon>Basidiomycota</taxon>
        <taxon>Agaricomycotina</taxon>
        <taxon>Tremellomycetes</taxon>
        <taxon>Filobasidiales</taxon>
        <taxon>Filobasidiaceae</taxon>
        <taxon>Filobasidium</taxon>
    </lineage>
</organism>
<sequence length="377" mass="41711">MSQKAILDKLARYRTVGARNSDQVLELGDRALRGGSLGDQEWAVREQVAIAALDLQRLDLAETQISTLQKKFPKSPRIAVLQGLKLEAQGDYDAAKNLYVALLGLDGPEKGKGKAANSIWKGDTDETFITAHQRLITLALYQPLESSNVTINAFSNPTPQHIARTVPLLVKYLDTFHTDADGWSLLADLYLLLSGWDQLDGAYAKGQIVQKYFPQAEMREPVPAKGRGDQYLQQAMTCLAHRMTLEPWDWMTMTRYGETALMFGDVTMAYKTILRAVEMATDPGDALIPENMVEQTSESMSDLPGVLQLAGWKSRVWWDLKLCTTCLRRSDFEDAVPSLSPSAVEHVDAVDALVDQKLTEMLGAQALQVWSHAVGAA</sequence>
<dbReference type="Proteomes" id="UP000812966">
    <property type="component" value="Unassembled WGS sequence"/>
</dbReference>
<comment type="function">
    <text evidence="2">Part of the endoplasmic reticulum membrane protein complex (EMC) that enables the energy-independent insertion into endoplasmic reticulum membranes of newly synthesized membrane proteins.</text>
</comment>
<comment type="similarity">
    <text evidence="2">Belongs to the EMC2 family.</text>
</comment>
<comment type="caution">
    <text evidence="3">The sequence shown here is derived from an EMBL/GenBank/DDBJ whole genome shotgun (WGS) entry which is preliminary data.</text>
</comment>
<dbReference type="InterPro" id="IPR011990">
    <property type="entry name" value="TPR-like_helical_dom_sf"/>
</dbReference>
<proteinExistence type="inferred from homology"/>
<keyword evidence="1" id="KW-0802">TPR repeat</keyword>
<gene>
    <name evidence="3" type="ORF">FFLO_00229</name>
</gene>
<evidence type="ECO:0000256" key="2">
    <source>
        <dbReference type="RuleBase" id="RU367091"/>
    </source>
</evidence>
<dbReference type="EMBL" id="JABELV010000002">
    <property type="protein sequence ID" value="KAG7580021.1"/>
    <property type="molecule type" value="Genomic_DNA"/>
</dbReference>
<dbReference type="InterPro" id="IPR039856">
    <property type="entry name" value="EMC2-like"/>
</dbReference>
<comment type="subcellular location">
    <subcellularLocation>
        <location evidence="2">Endoplasmic reticulum membrane</location>
        <topology evidence="2">Peripheral membrane protein</topology>
        <orientation evidence="2">Cytoplasmic side</orientation>
    </subcellularLocation>
</comment>
<evidence type="ECO:0000256" key="1">
    <source>
        <dbReference type="ARBA" id="ARBA00022803"/>
    </source>
</evidence>
<dbReference type="OrthoDB" id="124397at2759"/>
<evidence type="ECO:0000313" key="3">
    <source>
        <dbReference type="EMBL" id="KAG7580021.1"/>
    </source>
</evidence>
<dbReference type="GO" id="GO:0072546">
    <property type="term" value="C:EMC complex"/>
    <property type="evidence" value="ECO:0007669"/>
    <property type="project" value="UniProtKB-UniRule"/>
</dbReference>
<accession>A0A8K0JS21</accession>
<dbReference type="PANTHER" id="PTHR12760">
    <property type="entry name" value="TETRATRICOPEPTIDE REPEAT PROTEIN"/>
    <property type="match status" value="1"/>
</dbReference>
<dbReference type="SUPFAM" id="SSF48452">
    <property type="entry name" value="TPR-like"/>
    <property type="match status" value="1"/>
</dbReference>
<keyword evidence="2" id="KW-0256">Endoplasmic reticulum</keyword>
<comment type="subunit">
    <text evidence="2">Component of the ER membrane protein complex (EMC).</text>
</comment>
<evidence type="ECO:0000313" key="4">
    <source>
        <dbReference type="Proteomes" id="UP000812966"/>
    </source>
</evidence>
<keyword evidence="2" id="KW-0472">Membrane</keyword>
<dbReference type="AlphaFoldDB" id="A0A8K0JS21"/>
<dbReference type="Gene3D" id="1.25.40.10">
    <property type="entry name" value="Tetratricopeptide repeat domain"/>
    <property type="match status" value="1"/>
</dbReference>
<protein>
    <recommendedName>
        <fullName evidence="2">ER membrane protein complex subunit 2</fullName>
    </recommendedName>
</protein>
<reference evidence="3" key="1">
    <citation type="submission" date="2020-04" db="EMBL/GenBank/DDBJ databases">
        <title>Analysis of mating type loci in Filobasidium floriforme.</title>
        <authorList>
            <person name="Nowrousian M."/>
        </authorList>
    </citation>
    <scope>NUCLEOTIDE SEQUENCE</scope>
    <source>
        <strain evidence="3">CBS 6242</strain>
    </source>
</reference>
<keyword evidence="4" id="KW-1185">Reference proteome</keyword>
<name>A0A8K0JS21_9TREE</name>